<reference evidence="1 2" key="1">
    <citation type="journal article" date="2016" name="Nat. Commun.">
        <title>Thousands of microbial genomes shed light on interconnected biogeochemical processes in an aquifer system.</title>
        <authorList>
            <person name="Anantharaman K."/>
            <person name="Brown C.T."/>
            <person name="Hug L.A."/>
            <person name="Sharon I."/>
            <person name="Castelle C.J."/>
            <person name="Probst A.J."/>
            <person name="Thomas B.C."/>
            <person name="Singh A."/>
            <person name="Wilkins M.J."/>
            <person name="Karaoz U."/>
            <person name="Brodie E.L."/>
            <person name="Williams K.H."/>
            <person name="Hubbard S.S."/>
            <person name="Banfield J.F."/>
        </authorList>
    </citation>
    <scope>NUCLEOTIDE SEQUENCE [LARGE SCALE GENOMIC DNA]</scope>
</reference>
<dbReference type="Proteomes" id="UP000178808">
    <property type="component" value="Unassembled WGS sequence"/>
</dbReference>
<name>A0A1G1Z7L3_9BACT</name>
<evidence type="ECO:0000313" key="1">
    <source>
        <dbReference type="EMBL" id="OGY59647.1"/>
    </source>
</evidence>
<dbReference type="EMBL" id="MHIZ01000031">
    <property type="protein sequence ID" value="OGY59647.1"/>
    <property type="molecule type" value="Genomic_DNA"/>
</dbReference>
<protein>
    <submittedName>
        <fullName evidence="1">Uncharacterized protein</fullName>
    </submittedName>
</protein>
<organism evidence="1 2">
    <name type="scientific">Candidatus Colwellbacteria bacterium RIFCSPLOWO2_02_FULL_44_20b</name>
    <dbReference type="NCBI Taxonomy" id="1797691"/>
    <lineage>
        <taxon>Bacteria</taxon>
        <taxon>Candidatus Colwelliibacteriota</taxon>
    </lineage>
</organism>
<proteinExistence type="predicted"/>
<comment type="caution">
    <text evidence="1">The sequence shown here is derived from an EMBL/GenBank/DDBJ whole genome shotgun (WGS) entry which is preliminary data.</text>
</comment>
<dbReference type="AlphaFoldDB" id="A0A1G1Z7L3"/>
<gene>
    <name evidence="1" type="ORF">A3I31_00545</name>
</gene>
<sequence>MLGKGILKSLQSRSGPGGRPIKGQVVASENEVYAVKFEPVPGEKPKVLVKLFNQGRVQTQEIYLVGKAINFGVRPYLLCKCGRATQKLYHRPGCHGFSCRTCLSLRYRLQNINKKAPWSRIRYWIDRLAKLEELKAGLKRKPLMYRGRVTTRFMAFLKAKVKWSFSNEAGRAMFGELRLRDELESQRI</sequence>
<accession>A0A1G1Z7L3</accession>
<evidence type="ECO:0000313" key="2">
    <source>
        <dbReference type="Proteomes" id="UP000178808"/>
    </source>
</evidence>